<evidence type="ECO:0000313" key="3">
    <source>
        <dbReference type="Proteomes" id="UP001199916"/>
    </source>
</evidence>
<dbReference type="Pfam" id="PF05050">
    <property type="entry name" value="Methyltransf_21"/>
    <property type="match status" value="1"/>
</dbReference>
<comment type="caution">
    <text evidence="2">The sequence shown here is derived from an EMBL/GenBank/DDBJ whole genome shotgun (WGS) entry which is preliminary data.</text>
</comment>
<feature type="domain" description="Methyltransferase FkbM" evidence="1">
    <location>
        <begin position="3"/>
        <end position="47"/>
    </location>
</feature>
<keyword evidence="2" id="KW-0808">Transferase</keyword>
<protein>
    <submittedName>
        <fullName evidence="2">FkbM family methyltransferase</fullName>
    </submittedName>
</protein>
<gene>
    <name evidence="2" type="ORF">LQV63_07835</name>
</gene>
<dbReference type="GO" id="GO:0032259">
    <property type="term" value="P:methylation"/>
    <property type="evidence" value="ECO:0007669"/>
    <property type="project" value="UniProtKB-KW"/>
</dbReference>
<dbReference type="InterPro" id="IPR006342">
    <property type="entry name" value="FkbM_mtfrase"/>
</dbReference>
<sequence length="53" mass="6076">MSEFETEAIRLDDALAHLPHIDMIKVDIEGGEYQAFLGMEQLLEHNVKCVVFE</sequence>
<dbReference type="EMBL" id="JAJNBZ010000004">
    <property type="protein sequence ID" value="MCE5169218.1"/>
    <property type="molecule type" value="Genomic_DNA"/>
</dbReference>
<dbReference type="InterPro" id="IPR029063">
    <property type="entry name" value="SAM-dependent_MTases_sf"/>
</dbReference>
<evidence type="ECO:0000259" key="1">
    <source>
        <dbReference type="Pfam" id="PF05050"/>
    </source>
</evidence>
<dbReference type="Proteomes" id="UP001199916">
    <property type="component" value="Unassembled WGS sequence"/>
</dbReference>
<accession>A0ABS8YB64</accession>
<name>A0ABS8YB64_9BACL</name>
<organism evidence="2 3">
    <name type="scientific">Paenibacillus profundus</name>
    <dbReference type="NCBI Taxonomy" id="1173085"/>
    <lineage>
        <taxon>Bacteria</taxon>
        <taxon>Bacillati</taxon>
        <taxon>Bacillota</taxon>
        <taxon>Bacilli</taxon>
        <taxon>Bacillales</taxon>
        <taxon>Paenibacillaceae</taxon>
        <taxon>Paenibacillus</taxon>
    </lineage>
</organism>
<dbReference type="SUPFAM" id="SSF53335">
    <property type="entry name" value="S-adenosyl-L-methionine-dependent methyltransferases"/>
    <property type="match status" value="1"/>
</dbReference>
<proteinExistence type="predicted"/>
<dbReference type="GO" id="GO:0008168">
    <property type="term" value="F:methyltransferase activity"/>
    <property type="evidence" value="ECO:0007669"/>
    <property type="project" value="UniProtKB-KW"/>
</dbReference>
<reference evidence="2 3" key="1">
    <citation type="submission" date="2021-11" db="EMBL/GenBank/DDBJ databases">
        <title>Draft genome sequence of Paenibacillus profundus YoMME, a new Gram-positive bacteria with exoelectrogenic properties.</title>
        <authorList>
            <person name="Hubenova Y."/>
            <person name="Hubenova E."/>
            <person name="Manasiev Y."/>
            <person name="Peykov S."/>
            <person name="Mitov M."/>
        </authorList>
    </citation>
    <scope>NUCLEOTIDE SEQUENCE [LARGE SCALE GENOMIC DNA]</scope>
    <source>
        <strain evidence="2 3">YoMME</strain>
    </source>
</reference>
<keyword evidence="3" id="KW-1185">Reference proteome</keyword>
<keyword evidence="2" id="KW-0489">Methyltransferase</keyword>
<evidence type="ECO:0000313" key="2">
    <source>
        <dbReference type="EMBL" id="MCE5169218.1"/>
    </source>
</evidence>
<dbReference type="Gene3D" id="3.40.50.150">
    <property type="entry name" value="Vaccinia Virus protein VP39"/>
    <property type="match status" value="1"/>
</dbReference>